<dbReference type="RefSeq" id="XP_045288894.1">
    <property type="nucleotide sequence ID" value="XM_045430751.1"/>
</dbReference>
<feature type="compositionally biased region" description="Basic and acidic residues" evidence="1">
    <location>
        <begin position="548"/>
        <end position="557"/>
    </location>
</feature>
<feature type="region of interest" description="Disordered" evidence="1">
    <location>
        <begin position="1"/>
        <end position="79"/>
    </location>
</feature>
<organism evidence="2 3">
    <name type="scientific">Ajellomyces capsulatus (strain G186AR / H82 / ATCC MYA-2454 / RMSCC 2432)</name>
    <name type="common">Darling's disease fungus</name>
    <name type="synonym">Histoplasma capsulatum</name>
    <dbReference type="NCBI Taxonomy" id="447093"/>
    <lineage>
        <taxon>Eukaryota</taxon>
        <taxon>Fungi</taxon>
        <taxon>Dikarya</taxon>
        <taxon>Ascomycota</taxon>
        <taxon>Pezizomycotina</taxon>
        <taxon>Eurotiomycetes</taxon>
        <taxon>Eurotiomycetidae</taxon>
        <taxon>Onygenales</taxon>
        <taxon>Ajellomycetaceae</taxon>
        <taxon>Histoplasma</taxon>
    </lineage>
</organism>
<feature type="compositionally biased region" description="Basic and acidic residues" evidence="1">
    <location>
        <begin position="398"/>
        <end position="412"/>
    </location>
</feature>
<feature type="region of interest" description="Disordered" evidence="1">
    <location>
        <begin position="432"/>
        <end position="483"/>
    </location>
</feature>
<feature type="region of interest" description="Disordered" evidence="1">
    <location>
        <begin position="174"/>
        <end position="412"/>
    </location>
</feature>
<dbReference type="InParanoid" id="C0NKM2"/>
<accession>C0NKM2</accession>
<sequence>MHIQEDSSESSGGSTPTCASSSSYMEPGAIYVQRQPSGKPAFVRRPRGIKTPGGLLADALFNPHPVSQKHSPSQARDQKIFEPASSPEPQQIPAPLYEQFQQYPHPQQHPLQYPRQPFSPNVMAQIFDSCEELSPEWARKIGQRVLVVAPSGSIDHCAARVFVKCCHSCDCRGRRRNSHRGGHRRHYGSTSEESDIDSSSESDIPVKKQSQKHKSKGKHRKKGSTKKNIKNMYDSSEEEGEKRRDFTKKPVRPVHPANLVGSGRYDSRTGTVRFSNQTDEPDFRRTNTADSSRYVNHSAYPIPHNPANGPGYYPASPPPPHPPNGNAAMPIYHPVPHPPAPEQVQQTSYDDSRRHYEYPSCAEVAEPRGRESRRRARPPPPPPRRSASHNRPRSFQYHPDDQRYLTREHVRGPRGVDEYDEYDMYYYYTSDTLDHPRRNHTRPSNPDQYARRRRREPPQERSYSRHRPAHNPAISRGGFDRRPVTEVREFLTTTHPQSTDQGFRQPFHNHTIKHQNAHNHAPASAAIYHSSRQLRKDPSTVLDNQVIFERDGSPGPE</sequence>
<proteinExistence type="predicted"/>
<evidence type="ECO:0000313" key="2">
    <source>
        <dbReference type="EMBL" id="EEH08413.1"/>
    </source>
</evidence>
<feature type="compositionally biased region" description="Polar residues" evidence="1">
    <location>
        <begin position="268"/>
        <end position="278"/>
    </location>
</feature>
<feature type="compositionally biased region" description="Basic residues" evidence="1">
    <location>
        <begin position="209"/>
        <end position="229"/>
    </location>
</feature>
<reference evidence="2" key="1">
    <citation type="submission" date="2009-02" db="EMBL/GenBank/DDBJ databases">
        <title>The Genome Sequence of Ajellomyces capsulatus strain G186AR.</title>
        <authorList>
            <consortium name="The Broad Institute Genome Sequencing Platform"/>
            <person name="Champion M."/>
            <person name="Cuomo C."/>
            <person name="Ma L.-J."/>
            <person name="Henn M.R."/>
            <person name="Sil A."/>
            <person name="Goldman B."/>
            <person name="Young S.K."/>
            <person name="Kodira C.D."/>
            <person name="Zeng Q."/>
            <person name="Koehrsen M."/>
            <person name="Alvarado L."/>
            <person name="Berlin A."/>
            <person name="Borenstein D."/>
            <person name="Chen Z."/>
            <person name="Engels R."/>
            <person name="Freedman E."/>
            <person name="Gellesch M."/>
            <person name="Goldberg J."/>
            <person name="Griggs A."/>
            <person name="Gujja S."/>
            <person name="Heiman D."/>
            <person name="Hepburn T."/>
            <person name="Howarth C."/>
            <person name="Jen D."/>
            <person name="Larson L."/>
            <person name="Lewis B."/>
            <person name="Mehta T."/>
            <person name="Park D."/>
            <person name="Pearson M."/>
            <person name="Roberts A."/>
            <person name="Saif S."/>
            <person name="Shea T."/>
            <person name="Shenoy N."/>
            <person name="Sisk P."/>
            <person name="Stolte C."/>
            <person name="Sykes S."/>
            <person name="Walk T."/>
            <person name="White J."/>
            <person name="Yandava C."/>
            <person name="Klein B."/>
            <person name="McEwen J.G."/>
            <person name="Puccia R."/>
            <person name="Goldman G.H."/>
            <person name="Felipe M.S."/>
            <person name="Nino-Vega G."/>
            <person name="San-Blas G."/>
            <person name="Taylor J."/>
            <person name="Mendoza L."/>
            <person name="Galagan J."/>
            <person name="Nusbaum C."/>
            <person name="Birren B."/>
        </authorList>
    </citation>
    <scope>NUCLEOTIDE SEQUENCE</scope>
    <source>
        <strain evidence="2">G186AR</strain>
    </source>
</reference>
<evidence type="ECO:0000256" key="1">
    <source>
        <dbReference type="SAM" id="MobiDB-lite"/>
    </source>
</evidence>
<dbReference type="HOGENOM" id="CLU_545096_0_0_1"/>
<protein>
    <submittedName>
        <fullName evidence="2">Uncharacterized protein</fullName>
    </submittedName>
</protein>
<feature type="region of interest" description="Disordered" evidence="1">
    <location>
        <begin position="511"/>
        <end position="557"/>
    </location>
</feature>
<name>C0NKM2_AJECG</name>
<dbReference type="AlphaFoldDB" id="C0NKM2"/>
<dbReference type="GeneID" id="69036718"/>
<dbReference type="EMBL" id="GG663366">
    <property type="protein sequence ID" value="EEH08413.1"/>
    <property type="molecule type" value="Genomic_DNA"/>
</dbReference>
<feature type="compositionally biased region" description="Polar residues" evidence="1">
    <location>
        <begin position="9"/>
        <end position="24"/>
    </location>
</feature>
<gene>
    <name evidence="2" type="ORF">HCBG_03702</name>
</gene>
<dbReference type="VEuPathDB" id="FungiDB:I7I50_07390"/>
<dbReference type="Proteomes" id="UP000001631">
    <property type="component" value="Unassembled WGS sequence"/>
</dbReference>
<evidence type="ECO:0000313" key="3">
    <source>
        <dbReference type="Proteomes" id="UP000001631"/>
    </source>
</evidence>
<feature type="compositionally biased region" description="Basic residues" evidence="1">
    <location>
        <begin position="174"/>
        <end position="187"/>
    </location>
</feature>
<keyword evidence="3" id="KW-1185">Reference proteome</keyword>